<gene>
    <name evidence="2" type="ORF">Tco_0927019</name>
</gene>
<feature type="compositionally biased region" description="Basic and acidic residues" evidence="1">
    <location>
        <begin position="675"/>
        <end position="688"/>
    </location>
</feature>
<proteinExistence type="predicted"/>
<evidence type="ECO:0008006" key="4">
    <source>
        <dbReference type="Google" id="ProtNLM"/>
    </source>
</evidence>
<feature type="region of interest" description="Disordered" evidence="1">
    <location>
        <begin position="618"/>
        <end position="642"/>
    </location>
</feature>
<feature type="region of interest" description="Disordered" evidence="1">
    <location>
        <begin position="454"/>
        <end position="476"/>
    </location>
</feature>
<evidence type="ECO:0000313" key="2">
    <source>
        <dbReference type="EMBL" id="GJT36600.1"/>
    </source>
</evidence>
<evidence type="ECO:0000313" key="3">
    <source>
        <dbReference type="Proteomes" id="UP001151760"/>
    </source>
</evidence>
<keyword evidence="3" id="KW-1185">Reference proteome</keyword>
<protein>
    <recommendedName>
        <fullName evidence="4">CCHC-type domain-containing protein</fullName>
    </recommendedName>
</protein>
<dbReference type="EMBL" id="BQNB010015152">
    <property type="protein sequence ID" value="GJT36600.1"/>
    <property type="molecule type" value="Genomic_DNA"/>
</dbReference>
<feature type="region of interest" description="Disordered" evidence="1">
    <location>
        <begin position="658"/>
        <end position="691"/>
    </location>
</feature>
<accession>A0ABQ5DBI1</accession>
<organism evidence="2 3">
    <name type="scientific">Tanacetum coccineum</name>
    <dbReference type="NCBI Taxonomy" id="301880"/>
    <lineage>
        <taxon>Eukaryota</taxon>
        <taxon>Viridiplantae</taxon>
        <taxon>Streptophyta</taxon>
        <taxon>Embryophyta</taxon>
        <taxon>Tracheophyta</taxon>
        <taxon>Spermatophyta</taxon>
        <taxon>Magnoliopsida</taxon>
        <taxon>eudicotyledons</taxon>
        <taxon>Gunneridae</taxon>
        <taxon>Pentapetalae</taxon>
        <taxon>asterids</taxon>
        <taxon>campanulids</taxon>
        <taxon>Asterales</taxon>
        <taxon>Asteraceae</taxon>
        <taxon>Asteroideae</taxon>
        <taxon>Anthemideae</taxon>
        <taxon>Anthemidinae</taxon>
        <taxon>Tanacetum</taxon>
    </lineage>
</organism>
<reference evidence="2" key="2">
    <citation type="submission" date="2022-01" db="EMBL/GenBank/DDBJ databases">
        <authorList>
            <person name="Yamashiro T."/>
            <person name="Shiraishi A."/>
            <person name="Satake H."/>
            <person name="Nakayama K."/>
        </authorList>
    </citation>
    <scope>NUCLEOTIDE SEQUENCE</scope>
</reference>
<name>A0ABQ5DBI1_9ASTR</name>
<feature type="compositionally biased region" description="Polar residues" evidence="1">
    <location>
        <begin position="627"/>
        <end position="636"/>
    </location>
</feature>
<comment type="caution">
    <text evidence="2">The sequence shown here is derived from an EMBL/GenBank/DDBJ whole genome shotgun (WGS) entry which is preliminary data.</text>
</comment>
<reference evidence="2" key="1">
    <citation type="journal article" date="2022" name="Int. J. Mol. Sci.">
        <title>Draft Genome of Tanacetum Coccineum: Genomic Comparison of Closely Related Tanacetum-Family Plants.</title>
        <authorList>
            <person name="Yamashiro T."/>
            <person name="Shiraishi A."/>
            <person name="Nakayama K."/>
            <person name="Satake H."/>
        </authorList>
    </citation>
    <scope>NUCLEOTIDE SEQUENCE</scope>
</reference>
<dbReference type="Proteomes" id="UP001151760">
    <property type="component" value="Unassembled WGS sequence"/>
</dbReference>
<evidence type="ECO:0000256" key="1">
    <source>
        <dbReference type="SAM" id="MobiDB-lite"/>
    </source>
</evidence>
<sequence>MASLDRRLNPLYAIKYARLVELCTLQTIYRNPVEGPSFQGCALWRKKLKEVWFIICHENGIYQDLLNTSESSDDNNNVVNAPQEPFVVKQDSGKHSSQSPPLIDHHCCYKCEEPLDGFFCQQCTCESCGKGAHYGYNCPLKVLIISNPEPCNNQTIDEFTQTLPSLHPTCHSGDENSFTNDSNFVDDSPNPPPQPPTYTYEFCGNDAYYGHDCPPQVPFTYNPEPCYNQDFNFPQNFQSFQQQYICYTCYGGPHEAFQCQPLNYYEPNSCYDSNYSGYDQFDNFYPQQFPCCENCGGPYETYQCQPMNEDYYHEQNSCYDPNSFGFDQFQPPQYTVNHPIFNSQNKLIEQMTSLCDMVSQYIQKKEEEKRIEEEQAAKARFWKIPVCYDDDDDEESSIPLKDIIMSGLPLCVAITPESPVTNSLIIKDEHLDTILETESDELIKSSVEDLIQIPSESKDSSNGECDSPPYDDSSKNHDLAFSNPLFDIDKDFTSSDESFSEEDVPNENFKIFSNPLFDLDEEITSTKVDQIDDKVLENTNSIPPGIEYPCFNAESDLLESLLHQDNSINDSQKIDSLLDEFAGELTLLYSIPPGIDDVNLDLEGDILFLESLLYDNSSPRPPEEFNSENPIESFSPSPIPVEDSNSLMEEIDIFLDGDGSIPSGIESDDYDSKDDDSSTSRPEFESFHVDYPNLGDSTIDVVEDIPVDVPNILPTHPAIQLDFDFIPSHNDLKSDLDNSSPSGDRNKIYDPRICIEVESTRFLYTLSPEKSPPSSSHRGLKAFQFSPEIPMLIHKDNTPNLGVRHPHFYPPRQSSSMGDRVKLSDLKQALRGWQPMISQIFEASRARGFCPSITRASNPQLQLRIPIS</sequence>